<dbReference type="RefSeq" id="WP_108992996.1">
    <property type="nucleotide sequence ID" value="NZ_BDQX01000129.1"/>
</dbReference>
<name>A0A2R5EN95_9BACL</name>
<dbReference type="Proteomes" id="UP000245202">
    <property type="component" value="Unassembled WGS sequence"/>
</dbReference>
<dbReference type="EMBL" id="BDQX01000129">
    <property type="protein sequence ID" value="GBG08037.1"/>
    <property type="molecule type" value="Genomic_DNA"/>
</dbReference>
<proteinExistence type="predicted"/>
<keyword evidence="3" id="KW-1185">Reference proteome</keyword>
<comment type="caution">
    <text evidence="2">The sequence shown here is derived from an EMBL/GenBank/DDBJ whole genome shotgun (WGS) entry which is preliminary data.</text>
</comment>
<evidence type="ECO:0000256" key="1">
    <source>
        <dbReference type="SAM" id="MobiDB-lite"/>
    </source>
</evidence>
<accession>A0A2R5EN95</accession>
<dbReference type="AlphaFoldDB" id="A0A2R5EN95"/>
<evidence type="ECO:0000313" key="3">
    <source>
        <dbReference type="Proteomes" id="UP000245202"/>
    </source>
</evidence>
<sequence length="259" mass="27980">MEHVFTIEPSAYTTFDNESELLEKGKEWGLISEKAAKMKVLAYKRDGKSLSCEIVGYTDKVTAVIRFENGQLHSIHPSYLKEMQAASFGGKAPAAVESAEEAALQADSVVAVQAESEAVDTATADAPPWDTDAADNARASEPSSLPATPKPDAPAKKSKKEKIELPDGKVSVTATVQEFTTVPNHFSDNDDEVIIYEAVTISEPLLELGSAWSSHSATLKKLELAVGDTITFEAKLVPKKLTKHPVPYKINNPAKIQKV</sequence>
<feature type="compositionally biased region" description="Low complexity" evidence="1">
    <location>
        <begin position="116"/>
        <end position="131"/>
    </location>
</feature>
<protein>
    <submittedName>
        <fullName evidence="2">Uncharacterized protein</fullName>
    </submittedName>
</protein>
<gene>
    <name evidence="2" type="ORF">PAT3040_02604</name>
</gene>
<evidence type="ECO:0000313" key="2">
    <source>
        <dbReference type="EMBL" id="GBG08037.1"/>
    </source>
</evidence>
<reference evidence="2 3" key="1">
    <citation type="submission" date="2017-08" db="EMBL/GenBank/DDBJ databases">
        <title>Substantial Increase in Enzyme Production by Combined Drug-Resistance Mutations in Paenibacillus agaridevorans.</title>
        <authorList>
            <person name="Tanaka Y."/>
            <person name="Funane K."/>
            <person name="Hosaka T."/>
            <person name="Shiwa Y."/>
            <person name="Fujita N."/>
            <person name="Miyazaki T."/>
            <person name="Yoshikawa H."/>
            <person name="Murakami K."/>
            <person name="Kasahara K."/>
            <person name="Inaoka T."/>
            <person name="Hiraga Y."/>
            <person name="Ochi K."/>
        </authorList>
    </citation>
    <scope>NUCLEOTIDE SEQUENCE [LARGE SCALE GENOMIC DNA]</scope>
    <source>
        <strain evidence="2 3">T-3040</strain>
    </source>
</reference>
<organism evidence="2 3">
    <name type="scientific">Paenibacillus agaridevorans</name>
    <dbReference type="NCBI Taxonomy" id="171404"/>
    <lineage>
        <taxon>Bacteria</taxon>
        <taxon>Bacillati</taxon>
        <taxon>Bacillota</taxon>
        <taxon>Bacilli</taxon>
        <taxon>Bacillales</taxon>
        <taxon>Paenibacillaceae</taxon>
        <taxon>Paenibacillus</taxon>
    </lineage>
</organism>
<feature type="region of interest" description="Disordered" evidence="1">
    <location>
        <begin position="116"/>
        <end position="166"/>
    </location>
</feature>